<evidence type="ECO:0000313" key="11">
    <source>
        <dbReference type="Proteomes" id="UP000295444"/>
    </source>
</evidence>
<dbReference type="InterPro" id="IPR039421">
    <property type="entry name" value="Type_1_exporter"/>
</dbReference>
<dbReference type="GO" id="GO:0015421">
    <property type="term" value="F:ABC-type oligopeptide transporter activity"/>
    <property type="evidence" value="ECO:0007669"/>
    <property type="project" value="TreeGrafter"/>
</dbReference>
<keyword evidence="3" id="KW-0547">Nucleotide-binding</keyword>
<reference evidence="10 11" key="1">
    <citation type="submission" date="2019-03" db="EMBL/GenBank/DDBJ databases">
        <title>Genomic Encyclopedia of Type Strains, Phase IV (KMG-IV): sequencing the most valuable type-strain genomes for metagenomic binning, comparative biology and taxonomic classification.</title>
        <authorList>
            <person name="Goeker M."/>
        </authorList>
    </citation>
    <scope>NUCLEOTIDE SEQUENCE [LARGE SCALE GENOMIC DNA]</scope>
    <source>
        <strain evidence="10 11">DSM 45361</strain>
    </source>
</reference>
<dbReference type="PANTHER" id="PTHR43394">
    <property type="entry name" value="ATP-DEPENDENT PERMEASE MDL1, MITOCHONDRIAL"/>
    <property type="match status" value="1"/>
</dbReference>
<keyword evidence="2 7" id="KW-0812">Transmembrane</keyword>
<dbReference type="InterPro" id="IPR003593">
    <property type="entry name" value="AAA+_ATPase"/>
</dbReference>
<dbReference type="Gene3D" id="3.40.50.300">
    <property type="entry name" value="P-loop containing nucleotide triphosphate hydrolases"/>
    <property type="match status" value="1"/>
</dbReference>
<feature type="transmembrane region" description="Helical" evidence="7">
    <location>
        <begin position="53"/>
        <end position="75"/>
    </location>
</feature>
<feature type="domain" description="ABC transporter" evidence="8">
    <location>
        <begin position="378"/>
        <end position="618"/>
    </location>
</feature>
<dbReference type="PANTHER" id="PTHR43394:SF1">
    <property type="entry name" value="ATP-BINDING CASSETTE SUB-FAMILY B MEMBER 10, MITOCHONDRIAL"/>
    <property type="match status" value="1"/>
</dbReference>
<dbReference type="SMART" id="SM00382">
    <property type="entry name" value="AAA"/>
    <property type="match status" value="1"/>
</dbReference>
<dbReference type="InterPro" id="IPR036640">
    <property type="entry name" value="ABC1_TM_sf"/>
</dbReference>
<dbReference type="OrthoDB" id="9806127at2"/>
<dbReference type="SUPFAM" id="SSF52540">
    <property type="entry name" value="P-loop containing nucleoside triphosphate hydrolases"/>
    <property type="match status" value="1"/>
</dbReference>
<dbReference type="InterPro" id="IPR027417">
    <property type="entry name" value="P-loop_NTPase"/>
</dbReference>
<evidence type="ECO:0000256" key="3">
    <source>
        <dbReference type="ARBA" id="ARBA00022741"/>
    </source>
</evidence>
<feature type="domain" description="ABC transmembrane type-1" evidence="9">
    <location>
        <begin position="56"/>
        <end position="344"/>
    </location>
</feature>
<dbReference type="InterPro" id="IPR003439">
    <property type="entry name" value="ABC_transporter-like_ATP-bd"/>
</dbReference>
<evidence type="ECO:0000259" key="9">
    <source>
        <dbReference type="PROSITE" id="PS50929"/>
    </source>
</evidence>
<protein>
    <submittedName>
        <fullName evidence="10">ATP-binding cassette subfamily B protein</fullName>
    </submittedName>
</protein>
<proteinExistence type="predicted"/>
<evidence type="ECO:0000256" key="1">
    <source>
        <dbReference type="ARBA" id="ARBA00004651"/>
    </source>
</evidence>
<dbReference type="RefSeq" id="WP_133848382.1">
    <property type="nucleotide sequence ID" value="NZ_SNXZ01000001.1"/>
</dbReference>
<name>A0A4R6SNS0_LABRH</name>
<comment type="caution">
    <text evidence="10">The sequence shown here is derived from an EMBL/GenBank/DDBJ whole genome shotgun (WGS) entry which is preliminary data.</text>
</comment>
<dbReference type="PROSITE" id="PS50893">
    <property type="entry name" value="ABC_TRANSPORTER_2"/>
    <property type="match status" value="1"/>
</dbReference>
<sequence>MDRVRLLPVDRLAVPEWAKASAEVASAGLLRSMRAVPSVVATIGALAWRASRVLTATAVVLQVVSGAVTAFGLLATTQVFTALLQDSPTPQRLSASLPVLAVVVAAVAARAFLDSAVSAVEASLRPAVARSAEDAVTAAAARVSLISFEDAEFQELVRRASSDGLEAIASSVRSATQLISAVVSMTAAVVAAAVIDPRLAVVLALAAAADGWASVRASRLGRWHFLDTVTRRMTKSVVAEAATARRFAVERHALVLRERLLREHRALTADLAREETRLARRTALVRLAGRAVSGVGTAAAYGVLVLLLWTGSLPLGVAGTAVLAVRAASAALTACLRTVDLIHESAPEVELHARLLTEAARRAERRTGSTAPADPAVIRLTAVSFAYPGQHRPAVRDVDLTIRRGQVIALVGENGSGKTTLAKLITGLYPAGGGTVHWDDVDVAAADPDTVHERVAVIAQAPAEWPMTAEHAIRIGRHDKRVPDAHWHHALTASGADEVLAALPDGPDTVLSRRFHNGQDLSGGQWQRIAIARGIYRAAPILVADEPTAALDAKAEARVFAALRAAGTNRTTILVTHRLANVRTADWIVVMDRGRIVEQGTHDHLHAAEGHYHDLYETQARAYR</sequence>
<dbReference type="PROSITE" id="PS50929">
    <property type="entry name" value="ABC_TM1F"/>
    <property type="match status" value="1"/>
</dbReference>
<feature type="transmembrane region" description="Helical" evidence="7">
    <location>
        <begin position="95"/>
        <end position="113"/>
    </location>
</feature>
<dbReference type="GO" id="GO:0016887">
    <property type="term" value="F:ATP hydrolysis activity"/>
    <property type="evidence" value="ECO:0007669"/>
    <property type="project" value="InterPro"/>
</dbReference>
<feature type="transmembrane region" description="Helical" evidence="7">
    <location>
        <begin position="287"/>
        <end position="309"/>
    </location>
</feature>
<gene>
    <name evidence="10" type="ORF">EV186_1011652</name>
</gene>
<comment type="subcellular location">
    <subcellularLocation>
        <location evidence="1">Cell membrane</location>
        <topology evidence="1">Multi-pass membrane protein</topology>
    </subcellularLocation>
</comment>
<dbReference type="PROSITE" id="PS00211">
    <property type="entry name" value="ABC_TRANSPORTER_1"/>
    <property type="match status" value="1"/>
</dbReference>
<dbReference type="Pfam" id="PF00005">
    <property type="entry name" value="ABC_tran"/>
    <property type="match status" value="1"/>
</dbReference>
<organism evidence="10 11">
    <name type="scientific">Labedaea rhizosphaerae</name>
    <dbReference type="NCBI Taxonomy" id="598644"/>
    <lineage>
        <taxon>Bacteria</taxon>
        <taxon>Bacillati</taxon>
        <taxon>Actinomycetota</taxon>
        <taxon>Actinomycetes</taxon>
        <taxon>Pseudonocardiales</taxon>
        <taxon>Pseudonocardiaceae</taxon>
        <taxon>Labedaea</taxon>
    </lineage>
</organism>
<accession>A0A4R6SNS0</accession>
<evidence type="ECO:0000256" key="5">
    <source>
        <dbReference type="ARBA" id="ARBA00022989"/>
    </source>
</evidence>
<keyword evidence="11" id="KW-1185">Reference proteome</keyword>
<evidence type="ECO:0000256" key="6">
    <source>
        <dbReference type="ARBA" id="ARBA00023136"/>
    </source>
</evidence>
<evidence type="ECO:0000313" key="10">
    <source>
        <dbReference type="EMBL" id="TDQ05677.1"/>
    </source>
</evidence>
<evidence type="ECO:0000256" key="2">
    <source>
        <dbReference type="ARBA" id="ARBA00022692"/>
    </source>
</evidence>
<keyword evidence="4 10" id="KW-0067">ATP-binding</keyword>
<keyword evidence="6 7" id="KW-0472">Membrane</keyword>
<dbReference type="GO" id="GO:0005886">
    <property type="term" value="C:plasma membrane"/>
    <property type="evidence" value="ECO:0007669"/>
    <property type="project" value="UniProtKB-SubCell"/>
</dbReference>
<dbReference type="EMBL" id="SNXZ01000001">
    <property type="protein sequence ID" value="TDQ05677.1"/>
    <property type="molecule type" value="Genomic_DNA"/>
</dbReference>
<dbReference type="SUPFAM" id="SSF90123">
    <property type="entry name" value="ABC transporter transmembrane region"/>
    <property type="match status" value="1"/>
</dbReference>
<dbReference type="Proteomes" id="UP000295444">
    <property type="component" value="Unassembled WGS sequence"/>
</dbReference>
<evidence type="ECO:0000256" key="4">
    <source>
        <dbReference type="ARBA" id="ARBA00022840"/>
    </source>
</evidence>
<dbReference type="GO" id="GO:0005524">
    <property type="term" value="F:ATP binding"/>
    <property type="evidence" value="ECO:0007669"/>
    <property type="project" value="UniProtKB-KW"/>
</dbReference>
<keyword evidence="5 7" id="KW-1133">Transmembrane helix</keyword>
<dbReference type="Gene3D" id="1.20.1560.10">
    <property type="entry name" value="ABC transporter type 1, transmembrane domain"/>
    <property type="match status" value="1"/>
</dbReference>
<dbReference type="InterPro" id="IPR011527">
    <property type="entry name" value="ABC1_TM_dom"/>
</dbReference>
<evidence type="ECO:0000256" key="7">
    <source>
        <dbReference type="SAM" id="Phobius"/>
    </source>
</evidence>
<dbReference type="InterPro" id="IPR017871">
    <property type="entry name" value="ABC_transporter-like_CS"/>
</dbReference>
<dbReference type="AlphaFoldDB" id="A0A4R6SNS0"/>
<evidence type="ECO:0000259" key="8">
    <source>
        <dbReference type="PROSITE" id="PS50893"/>
    </source>
</evidence>